<evidence type="ECO:0000256" key="5">
    <source>
        <dbReference type="ARBA" id="ARBA00022764"/>
    </source>
</evidence>
<keyword evidence="7" id="KW-1185">Reference proteome</keyword>
<evidence type="ECO:0000256" key="3">
    <source>
        <dbReference type="ARBA" id="ARBA00022448"/>
    </source>
</evidence>
<dbReference type="Proteomes" id="UP000199071">
    <property type="component" value="Unassembled WGS sequence"/>
</dbReference>
<comment type="subcellular location">
    <subcellularLocation>
        <location evidence="1">Periplasm</location>
    </subcellularLocation>
</comment>
<protein>
    <submittedName>
        <fullName evidence="6">ABC-type glycerol-3-phosphate transport system, substrate-binding protein</fullName>
    </submittedName>
</protein>
<reference evidence="6 7" key="1">
    <citation type="submission" date="2016-10" db="EMBL/GenBank/DDBJ databases">
        <authorList>
            <person name="de Groot N.N."/>
        </authorList>
    </citation>
    <scope>NUCLEOTIDE SEQUENCE [LARGE SCALE GENOMIC DNA]</scope>
    <source>
        <strain evidence="6 7">ATCC 35022</strain>
    </source>
</reference>
<dbReference type="EMBL" id="FMXQ01000001">
    <property type="protein sequence ID" value="SDB03679.1"/>
    <property type="molecule type" value="Genomic_DNA"/>
</dbReference>
<dbReference type="InterPro" id="IPR050490">
    <property type="entry name" value="Bact_solute-bd_prot1"/>
</dbReference>
<dbReference type="PANTHER" id="PTHR43649:SF34">
    <property type="entry name" value="ABC TRANSPORTER PERIPLASMIC-BINDING PROTEIN YCJN-RELATED"/>
    <property type="match status" value="1"/>
</dbReference>
<dbReference type="SUPFAM" id="SSF53850">
    <property type="entry name" value="Periplasmic binding protein-like II"/>
    <property type="match status" value="1"/>
</dbReference>
<evidence type="ECO:0000313" key="6">
    <source>
        <dbReference type="EMBL" id="SDB03679.1"/>
    </source>
</evidence>
<dbReference type="InterPro" id="IPR006059">
    <property type="entry name" value="SBP"/>
</dbReference>
<comment type="similarity">
    <text evidence="2">Belongs to the bacterial solute-binding protein 1 family.</text>
</comment>
<keyword evidence="5" id="KW-0574">Periplasm</keyword>
<evidence type="ECO:0000256" key="4">
    <source>
        <dbReference type="ARBA" id="ARBA00022729"/>
    </source>
</evidence>
<dbReference type="AlphaFoldDB" id="A0A1G6A5I8"/>
<dbReference type="GO" id="GO:0042597">
    <property type="term" value="C:periplasmic space"/>
    <property type="evidence" value="ECO:0007669"/>
    <property type="project" value="UniProtKB-SubCell"/>
</dbReference>
<evidence type="ECO:0000313" key="7">
    <source>
        <dbReference type="Proteomes" id="UP000199071"/>
    </source>
</evidence>
<gene>
    <name evidence="6" type="ORF">SAMN02982931_00199</name>
</gene>
<keyword evidence="4" id="KW-0732">Signal</keyword>
<dbReference type="PANTHER" id="PTHR43649">
    <property type="entry name" value="ARABINOSE-BINDING PROTEIN-RELATED"/>
    <property type="match status" value="1"/>
</dbReference>
<proteinExistence type="inferred from homology"/>
<dbReference type="Gene3D" id="3.40.190.10">
    <property type="entry name" value="Periplasmic binding protein-like II"/>
    <property type="match status" value="2"/>
</dbReference>
<evidence type="ECO:0000256" key="2">
    <source>
        <dbReference type="ARBA" id="ARBA00008520"/>
    </source>
</evidence>
<name>A0A1G6A5I8_9HYPH</name>
<organism evidence="6 7">
    <name type="scientific">Bauldia litoralis</name>
    <dbReference type="NCBI Taxonomy" id="665467"/>
    <lineage>
        <taxon>Bacteria</taxon>
        <taxon>Pseudomonadati</taxon>
        <taxon>Pseudomonadota</taxon>
        <taxon>Alphaproteobacteria</taxon>
        <taxon>Hyphomicrobiales</taxon>
        <taxon>Kaistiaceae</taxon>
        <taxon>Bauldia</taxon>
    </lineage>
</organism>
<evidence type="ECO:0000256" key="1">
    <source>
        <dbReference type="ARBA" id="ARBA00004418"/>
    </source>
</evidence>
<accession>A0A1G6A5I8</accession>
<dbReference type="Pfam" id="PF01547">
    <property type="entry name" value="SBP_bac_1"/>
    <property type="match status" value="1"/>
</dbReference>
<dbReference type="STRING" id="665467.SAMN02982931_00199"/>
<dbReference type="RefSeq" id="WP_175478232.1">
    <property type="nucleotide sequence ID" value="NZ_FMXQ01000001.1"/>
</dbReference>
<keyword evidence="3" id="KW-0813">Transport</keyword>
<sequence>MGKGVLRVYQEDWHPFQNLPAALKRFSDETGIPTELGWDTVGVGTIEHMFEQMIGSFTADDPAYDIICTDEIILRDMAQRGRVLDLAPLMRRDELTLDTVTPATREAVSLGDAVLGLPCINTCSMLLYRRDLFDRYGLPVPADWTELREVAGTLQDAVRRDEGREFYGFETRGAAGGGHAVWSVSSFLGSYGARWLDGNAPAPTTDAHITALATYLDIIRGVCPPDQDVISFVEMRRDMKNGRVGMVMDVGNEYAHILDRDPELADKVGVALVPAGPAGRAPNLYTPPWAIPVGTDMPDEAWELAKFLTSNAQLTEDGLKSNAVETSSLPVLYSAAFDRHFREDLLSTVRASRAIACEERPFSDHGIAVCEVVGNAINAALRNGDDAAATYARIHEGLNRHLEI</sequence>